<accession>I5AZL9</accession>
<dbReference type="EMBL" id="CM001488">
    <property type="protein sequence ID" value="EIM62682.1"/>
    <property type="molecule type" value="Genomic_DNA"/>
</dbReference>
<dbReference type="Proteomes" id="UP000005778">
    <property type="component" value="Chromosome"/>
</dbReference>
<dbReference type="eggNOG" id="COG1373">
    <property type="taxonomic scope" value="Bacteria"/>
</dbReference>
<dbReference type="AlphaFoldDB" id="I5AZL9"/>
<dbReference type="RefSeq" id="WP_004071363.1">
    <property type="nucleotide sequence ID" value="NZ_CM001488.1"/>
</dbReference>
<reference evidence="3 4" key="1">
    <citation type="submission" date="2011-09" db="EMBL/GenBank/DDBJ databases">
        <authorList>
            <consortium name="US DOE Joint Genome Institute (JGI-PGF)"/>
            <person name="Lucas S."/>
            <person name="Han J."/>
            <person name="Lapidus A."/>
            <person name="Cheng J.-F."/>
            <person name="Goodwin L."/>
            <person name="Pitluck S."/>
            <person name="Peters L."/>
            <person name="Land M.L."/>
            <person name="Hauser L."/>
            <person name="Orellana R."/>
            <person name="Lovley D."/>
            <person name="Woyke T.J."/>
        </authorList>
    </citation>
    <scope>NUCLEOTIDE SEQUENCE [LARGE SCALE GENOMIC DNA]</scope>
    <source>
        <strain evidence="3 4">2ac9</strain>
    </source>
</reference>
<dbReference type="PANTHER" id="PTHR43566">
    <property type="entry name" value="CONSERVED PROTEIN"/>
    <property type="match status" value="1"/>
</dbReference>
<dbReference type="InterPro" id="IPR025420">
    <property type="entry name" value="DUF4143"/>
</dbReference>
<reference evidence="3 4" key="2">
    <citation type="submission" date="2012-02" db="EMBL/GenBank/DDBJ databases">
        <title>Improved High-Quality Draft sequence of Desulfobacter postgatei 2ac9.</title>
        <authorList>
            <consortium name="US DOE Joint Genome Institute"/>
            <person name="Lucas S."/>
            <person name="Han J."/>
            <person name="Lapidus A."/>
            <person name="Cheng J.-F."/>
            <person name="Goodwin L."/>
            <person name="Pitluck S."/>
            <person name="Peters L."/>
            <person name="Ovchinnikova G."/>
            <person name="Held B."/>
            <person name="Detter J.C."/>
            <person name="Han C."/>
            <person name="Tapia R."/>
            <person name="Land M."/>
            <person name="Hauser L."/>
            <person name="Kyrpides N."/>
            <person name="Ivanova N."/>
            <person name="Pagani I."/>
            <person name="Orellana R."/>
            <person name="Lovley D."/>
            <person name="Woyke T."/>
        </authorList>
    </citation>
    <scope>NUCLEOTIDE SEQUENCE [LARGE SCALE GENOMIC DNA]</scope>
    <source>
        <strain evidence="3 4">2ac9</strain>
    </source>
</reference>
<dbReference type="Gene3D" id="3.40.50.300">
    <property type="entry name" value="P-loop containing nucleotide triphosphate hydrolases"/>
    <property type="match status" value="1"/>
</dbReference>
<feature type="domain" description="DUF4143" evidence="2">
    <location>
        <begin position="195"/>
        <end position="354"/>
    </location>
</feature>
<keyword evidence="4" id="KW-1185">Reference proteome</keyword>
<dbReference type="OrthoDB" id="9783412at2"/>
<dbReference type="HOGENOM" id="CLU_041527_3_1_7"/>
<name>I5AZL9_9BACT</name>
<evidence type="ECO:0000313" key="3">
    <source>
        <dbReference type="EMBL" id="EIM62682.1"/>
    </source>
</evidence>
<dbReference type="SUPFAM" id="SSF52540">
    <property type="entry name" value="P-loop containing nucleoside triphosphate hydrolases"/>
    <property type="match status" value="1"/>
</dbReference>
<organism evidence="3 4">
    <name type="scientific">Desulfobacter postgatei 2ac9</name>
    <dbReference type="NCBI Taxonomy" id="879212"/>
    <lineage>
        <taxon>Bacteria</taxon>
        <taxon>Pseudomonadati</taxon>
        <taxon>Thermodesulfobacteriota</taxon>
        <taxon>Desulfobacteria</taxon>
        <taxon>Desulfobacterales</taxon>
        <taxon>Desulfobacteraceae</taxon>
        <taxon>Desulfobacter</taxon>
    </lineage>
</organism>
<feature type="domain" description="AAA" evidence="1">
    <location>
        <begin position="19"/>
        <end position="135"/>
    </location>
</feature>
<dbReference type="PANTHER" id="PTHR43566:SF2">
    <property type="entry name" value="DUF4143 DOMAIN-CONTAINING PROTEIN"/>
    <property type="match status" value="1"/>
</dbReference>
<dbReference type="InterPro" id="IPR027417">
    <property type="entry name" value="P-loop_NTPase"/>
</dbReference>
<dbReference type="Pfam" id="PF13635">
    <property type="entry name" value="DUF4143"/>
    <property type="match status" value="1"/>
</dbReference>
<sequence length="402" mass="45834">MYIERHLENVVNKMSLAFPIILVTGPRQVGKTTLLRKIAAENRAYVTLDNPLIRELAKTDPELFLQRYQAPVLIDEIQYAPELLPYIKMRVDEKKQKGAFWLTGSQLFHMMKNVSESLAGRVGVIHMLGLSTSEIFDTGNQPYTTAYEQLSGRKGSVKNVNDVFERIFKGSMPALYEIEQDIEQYYASYVNTYLQRDIRDLTQVADELSFMRFMQACAARTGQMVNFSELAKDVGITSPTAKQWLSILVSSGIITLLEPYFNNALKRIVKAPNMYFLDTGLCAYLTRWTSPQTLEVSAMAGPFFESYVVSEIIKSYYNDGRRPPIYYYRDSDKKEIDLIIEQDGILYPVEIKKSGSPKKDAIRHFSVLEKKGLVLGQGNVICLCRELIPIDRKNHFVPVGLI</sequence>
<evidence type="ECO:0000313" key="4">
    <source>
        <dbReference type="Proteomes" id="UP000005778"/>
    </source>
</evidence>
<gene>
    <name evidence="3" type="ORF">DespoDRAFT_00680</name>
</gene>
<dbReference type="Pfam" id="PF13173">
    <property type="entry name" value="AAA_14"/>
    <property type="match status" value="1"/>
</dbReference>
<proteinExistence type="predicted"/>
<dbReference type="InterPro" id="IPR041682">
    <property type="entry name" value="AAA_14"/>
</dbReference>
<evidence type="ECO:0000259" key="1">
    <source>
        <dbReference type="Pfam" id="PF13173"/>
    </source>
</evidence>
<evidence type="ECO:0000259" key="2">
    <source>
        <dbReference type="Pfam" id="PF13635"/>
    </source>
</evidence>
<protein>
    <submittedName>
        <fullName evidence="3">Putative ATPase (AAA+ superfamily)</fullName>
    </submittedName>
</protein>